<dbReference type="PANTHER" id="PTHR46652:SF3">
    <property type="entry name" value="LEUCINE-RICH REPEAT-CONTAINING PROTEIN 9"/>
    <property type="match status" value="1"/>
</dbReference>
<dbReference type="InterPro" id="IPR003591">
    <property type="entry name" value="Leu-rich_rpt_typical-subtyp"/>
</dbReference>
<dbReference type="SMART" id="SM00365">
    <property type="entry name" value="LRR_SD22"/>
    <property type="match status" value="10"/>
</dbReference>
<dbReference type="GO" id="GO:0005930">
    <property type="term" value="C:axoneme"/>
    <property type="evidence" value="ECO:0007669"/>
    <property type="project" value="UniProtKB-SubCell"/>
</dbReference>
<dbReference type="KEGG" id="vcn:VOLCADRAFT_119475"/>
<dbReference type="AlphaFoldDB" id="D8UDB9"/>
<keyword evidence="3" id="KW-0677">Repeat</keyword>
<evidence type="ECO:0000313" key="6">
    <source>
        <dbReference type="Proteomes" id="UP000001058"/>
    </source>
</evidence>
<dbReference type="PROSITE" id="PS51450">
    <property type="entry name" value="LRR"/>
    <property type="match status" value="9"/>
</dbReference>
<sequence>MSESHALEELLEANGIPPEQFPAVASTVTHLEMFLHHYPRMEALNHFPALKTLALIHQELKVIEGLEGCPLIEKLWLQENEISHIQGLDSLHRLKELYLYGNHITEIRGLNKLTQLEVLWLSDNYISRISGLEQLPLLRELHLARNDIAFLGDGLAPCTALTNLNLADNKIGSFKELRALAALPRLVDLCLSDPMWGDCPLAQLCNYQTFVLFVMPHLTSLDTLLLADEAKALAEATFLKKQMYYNMRVKTLRRNARQIVKLAAEGRQARQALRQPLKNTLVLAAKDLEREIYDLKQSIAAASSAADAADTSPHPTSPAPSQQQQQQHPHVAALEAKLGAIVAHLGRYSAAEAELEAAFDAASERTYRLLSGQVSRMMLELDTAGNIRLEDARPSDLWYPSCIDLVTTRFNSADYPTSLGVSGMQVTGVTRIHNRWLRSRFDSALSALLIDTTDPTHKRNMEYLFLGEHPALPGLLDVAVEEGVPEGDQLAAQVHRYEDMFTRAIRSYPGLYTILICTAACQYYVICFINSRTAAFGNTASASAVRSGGCGGSEGNRARGRVMVVRTYLGRTAHDLSVHVSAGLPSKLYGKDGKLSPSSLLEGGSRVLPSSWPDTDAVYRARPGDMRPKLWYVFNNVLVLPEYIVDFTYDVLPTSPLAAPSPSCSTSTSASAAGSSPLMALDLQMCAGVGSAGGGGGGGVMSGFLAQSAATHQAIMDSLDADIRPLARPMLGWLALQADPSLLRCGLAAEEEEAQQLVAAPPAMQPANKIYRLTDEAISKAVGGIPLSSVVRLDLSRLEGLEGLAQLKTLDLGHNSIRKVEAALKGLYNLTHLDLSSNQELYNMKKYSPQLVVLDLRDNPICNDKAYRSTTLRKLKRLERFDGRPVSAEEKERFGEHAGAVTLAMVLQHGSVASRGNGSLADAARPSNPGSITDISLERMHIRRLQQLAALTSLKRASLADNEISSLEGIEGCRALEELSLEANRVSSLVGLGGLTRIRKLQLGQNRLASLDALTGLTGLIQLSVEDNELATLAGAEKLTNLLELYAEQAAAKNKYAGRLTADFLEERLGHRLFDRIRDLDCSGLRIRDVGVVFLMEDLEGLQELNLDNNLLSDVSALALLRHLVVLRLNNNRLGEECSFLSGRMLERNQDLVRALAARQQAAGQPLGGYLQLDPFPSLQVLQLGGNQVSSISSLQLSSLTGLRSLFLQGNDITRIEGLDGLVNLQ</sequence>
<evidence type="ECO:0000256" key="2">
    <source>
        <dbReference type="ARBA" id="ARBA00022614"/>
    </source>
</evidence>
<dbReference type="Pfam" id="PF13855">
    <property type="entry name" value="LRR_8"/>
    <property type="match status" value="1"/>
</dbReference>
<dbReference type="eggNOG" id="KOG0531">
    <property type="taxonomic scope" value="Eukaryota"/>
</dbReference>
<dbReference type="SMART" id="SM00369">
    <property type="entry name" value="LRR_TYP"/>
    <property type="match status" value="12"/>
</dbReference>
<dbReference type="EMBL" id="GL378384">
    <property type="protein sequence ID" value="EFJ42239.1"/>
    <property type="molecule type" value="Genomic_DNA"/>
</dbReference>
<accession>D8UDB9</accession>
<organism evidence="6">
    <name type="scientific">Volvox carteri f. nagariensis</name>
    <dbReference type="NCBI Taxonomy" id="3068"/>
    <lineage>
        <taxon>Eukaryota</taxon>
        <taxon>Viridiplantae</taxon>
        <taxon>Chlorophyta</taxon>
        <taxon>core chlorophytes</taxon>
        <taxon>Chlorophyceae</taxon>
        <taxon>CS clade</taxon>
        <taxon>Chlamydomonadales</taxon>
        <taxon>Volvocaceae</taxon>
        <taxon>Volvox</taxon>
    </lineage>
</organism>
<dbReference type="InterPro" id="IPR050836">
    <property type="entry name" value="SDS22/Internalin_LRR"/>
</dbReference>
<name>D8UDB9_VOLCA</name>
<feature type="region of interest" description="Disordered" evidence="4">
    <location>
        <begin position="304"/>
        <end position="330"/>
    </location>
</feature>
<evidence type="ECO:0000256" key="4">
    <source>
        <dbReference type="SAM" id="MobiDB-lite"/>
    </source>
</evidence>
<dbReference type="PANTHER" id="PTHR46652">
    <property type="entry name" value="LEUCINE-RICH REPEAT AND IQ DOMAIN-CONTAINING PROTEIN 1-RELATED"/>
    <property type="match status" value="1"/>
</dbReference>
<evidence type="ECO:0000256" key="3">
    <source>
        <dbReference type="ARBA" id="ARBA00022737"/>
    </source>
</evidence>
<dbReference type="Pfam" id="PF14580">
    <property type="entry name" value="LRR_9"/>
    <property type="match status" value="1"/>
</dbReference>
<proteinExistence type="predicted"/>
<dbReference type="GeneID" id="9619969"/>
<keyword evidence="2" id="KW-0433">Leucine-rich repeat</keyword>
<protein>
    <recommendedName>
        <fullName evidence="7">Protein phosphatase 1 regulatory subunit 7</fullName>
    </recommendedName>
</protein>
<dbReference type="RefSeq" id="XP_002956637.1">
    <property type="nucleotide sequence ID" value="XM_002956591.1"/>
</dbReference>
<feature type="non-terminal residue" evidence="5">
    <location>
        <position position="1226"/>
    </location>
</feature>
<evidence type="ECO:0000256" key="1">
    <source>
        <dbReference type="ARBA" id="ARBA00004430"/>
    </source>
</evidence>
<dbReference type="STRING" id="3068.D8UDB9"/>
<dbReference type="InParanoid" id="D8UDB9"/>
<dbReference type="SUPFAM" id="SSF52075">
    <property type="entry name" value="Outer arm dynein light chain 1"/>
    <property type="match status" value="1"/>
</dbReference>
<reference evidence="5 6" key="1">
    <citation type="journal article" date="2010" name="Science">
        <title>Genomic analysis of organismal complexity in the multicellular green alga Volvox carteri.</title>
        <authorList>
            <person name="Prochnik S.E."/>
            <person name="Umen J."/>
            <person name="Nedelcu A.M."/>
            <person name="Hallmann A."/>
            <person name="Miller S.M."/>
            <person name="Nishii I."/>
            <person name="Ferris P."/>
            <person name="Kuo A."/>
            <person name="Mitros T."/>
            <person name="Fritz-Laylin L.K."/>
            <person name="Hellsten U."/>
            <person name="Chapman J."/>
            <person name="Simakov O."/>
            <person name="Rensing S.A."/>
            <person name="Terry A."/>
            <person name="Pangilinan J."/>
            <person name="Kapitonov V."/>
            <person name="Jurka J."/>
            <person name="Salamov A."/>
            <person name="Shapiro H."/>
            <person name="Schmutz J."/>
            <person name="Grimwood J."/>
            <person name="Lindquist E."/>
            <person name="Lucas S."/>
            <person name="Grigoriev I.V."/>
            <person name="Schmitt R."/>
            <person name="Kirk D."/>
            <person name="Rokhsar D.S."/>
        </authorList>
    </citation>
    <scope>NUCLEOTIDE SEQUENCE [LARGE SCALE GENOMIC DNA]</scope>
    <source>
        <strain evidence="6">f. Nagariensis / Eve</strain>
    </source>
</reference>
<gene>
    <name evidence="5" type="ORF">VOLCADRAFT_119475</name>
</gene>
<evidence type="ECO:0000313" key="5">
    <source>
        <dbReference type="EMBL" id="EFJ42239.1"/>
    </source>
</evidence>
<keyword evidence="6" id="KW-1185">Reference proteome</keyword>
<comment type="subcellular location">
    <subcellularLocation>
        <location evidence="1">Cytoplasm</location>
        <location evidence="1">Cytoskeleton</location>
        <location evidence="1">Cilium axoneme</location>
    </subcellularLocation>
</comment>
<dbReference type="OrthoDB" id="1517790at2759"/>
<dbReference type="InterPro" id="IPR001611">
    <property type="entry name" value="Leu-rich_rpt"/>
</dbReference>
<evidence type="ECO:0008006" key="7">
    <source>
        <dbReference type="Google" id="ProtNLM"/>
    </source>
</evidence>
<dbReference type="InterPro" id="IPR032675">
    <property type="entry name" value="LRR_dom_sf"/>
</dbReference>
<dbReference type="SUPFAM" id="SSF52058">
    <property type="entry name" value="L domain-like"/>
    <property type="match status" value="1"/>
</dbReference>
<dbReference type="Proteomes" id="UP000001058">
    <property type="component" value="Unassembled WGS sequence"/>
</dbReference>
<dbReference type="Gene3D" id="3.80.10.10">
    <property type="entry name" value="Ribonuclease Inhibitor"/>
    <property type="match status" value="5"/>
</dbReference>
<dbReference type="Pfam" id="PF12799">
    <property type="entry name" value="LRR_4"/>
    <property type="match status" value="1"/>
</dbReference>
<dbReference type="InterPro" id="IPR025875">
    <property type="entry name" value="Leu-rich_rpt_4"/>
</dbReference>